<comment type="caution">
    <text evidence="1">The sequence shown here is derived from an EMBL/GenBank/DDBJ whole genome shotgun (WGS) entry which is preliminary data.</text>
</comment>
<evidence type="ECO:0000313" key="1">
    <source>
        <dbReference type="EMBL" id="TFJ98601.1"/>
    </source>
</evidence>
<organism evidence="1 2">
    <name type="scientific">Platysternon megacephalum</name>
    <name type="common">big-headed turtle</name>
    <dbReference type="NCBI Taxonomy" id="55544"/>
    <lineage>
        <taxon>Eukaryota</taxon>
        <taxon>Metazoa</taxon>
        <taxon>Chordata</taxon>
        <taxon>Craniata</taxon>
        <taxon>Vertebrata</taxon>
        <taxon>Euteleostomi</taxon>
        <taxon>Archelosauria</taxon>
        <taxon>Testudinata</taxon>
        <taxon>Testudines</taxon>
        <taxon>Cryptodira</taxon>
        <taxon>Durocryptodira</taxon>
        <taxon>Testudinoidea</taxon>
        <taxon>Platysternidae</taxon>
        <taxon>Platysternon</taxon>
    </lineage>
</organism>
<dbReference type="EMBL" id="QXTE01000383">
    <property type="protein sequence ID" value="TFJ98601.1"/>
    <property type="molecule type" value="Genomic_DNA"/>
</dbReference>
<gene>
    <name evidence="1" type="ORF">DR999_PMT19453</name>
</gene>
<reference evidence="1 2" key="1">
    <citation type="submission" date="2019-04" db="EMBL/GenBank/DDBJ databases">
        <title>Draft genome of the big-headed turtle Platysternon megacephalum.</title>
        <authorList>
            <person name="Gong S."/>
        </authorList>
    </citation>
    <scope>NUCLEOTIDE SEQUENCE [LARGE SCALE GENOMIC DNA]</scope>
    <source>
        <strain evidence="1">DO16091913</strain>
        <tissue evidence="1">Muscle</tissue>
    </source>
</reference>
<keyword evidence="1" id="KW-0808">Transferase</keyword>
<proteinExistence type="predicted"/>
<dbReference type="GO" id="GO:0016740">
    <property type="term" value="F:transferase activity"/>
    <property type="evidence" value="ECO:0007669"/>
    <property type="project" value="UniProtKB-KW"/>
</dbReference>
<name>A0A4D9DQR0_9SAUR</name>
<protein>
    <submittedName>
        <fullName evidence="1">CDP-diacylglycerol--serine O-phosphatidyltransferase</fullName>
    </submittedName>
</protein>
<evidence type="ECO:0000313" key="2">
    <source>
        <dbReference type="Proteomes" id="UP000297703"/>
    </source>
</evidence>
<sequence length="125" mass="13348">MLTAPLPHGCFHRPFRWQHQCSNIGGGGFLAAREDQSGGMKMTGPSLPPLCLKSACPAICLCSHKQQCKGGLIILMTVAPRSCQHEWGTVVLGAAHQIKARPCPKYGPDPVGGPAVRPINLLQGW</sequence>
<reference evidence="1 2" key="2">
    <citation type="submission" date="2019-04" db="EMBL/GenBank/DDBJ databases">
        <title>The genome sequence of big-headed turtle.</title>
        <authorList>
            <person name="Gong S."/>
        </authorList>
    </citation>
    <scope>NUCLEOTIDE SEQUENCE [LARGE SCALE GENOMIC DNA]</scope>
    <source>
        <strain evidence="1">DO16091913</strain>
        <tissue evidence="1">Muscle</tissue>
    </source>
</reference>
<keyword evidence="2" id="KW-1185">Reference proteome</keyword>
<accession>A0A4D9DQR0</accession>
<dbReference type="AlphaFoldDB" id="A0A4D9DQR0"/>
<dbReference type="Proteomes" id="UP000297703">
    <property type="component" value="Unassembled WGS sequence"/>
</dbReference>